<evidence type="ECO:0000256" key="1">
    <source>
        <dbReference type="SAM" id="MobiDB-lite"/>
    </source>
</evidence>
<evidence type="ECO:0000313" key="3">
    <source>
        <dbReference type="Proteomes" id="UP000199413"/>
    </source>
</evidence>
<accession>A0A1C6SXN1</accession>
<feature type="compositionally biased region" description="Low complexity" evidence="1">
    <location>
        <begin position="287"/>
        <end position="309"/>
    </location>
</feature>
<dbReference type="EMBL" id="FMHV01000002">
    <property type="protein sequence ID" value="SCL34354.1"/>
    <property type="molecule type" value="Genomic_DNA"/>
</dbReference>
<dbReference type="AlphaFoldDB" id="A0A1C6SXN1"/>
<keyword evidence="3" id="KW-1185">Reference proteome</keyword>
<feature type="compositionally biased region" description="Polar residues" evidence="1">
    <location>
        <begin position="334"/>
        <end position="345"/>
    </location>
</feature>
<reference evidence="3" key="1">
    <citation type="submission" date="2016-06" db="EMBL/GenBank/DDBJ databases">
        <authorList>
            <person name="Varghese N."/>
            <person name="Submissions Spin"/>
        </authorList>
    </citation>
    <scope>NUCLEOTIDE SEQUENCE [LARGE SCALE GENOMIC DNA]</scope>
    <source>
        <strain evidence="3">DSM 45431</strain>
    </source>
</reference>
<feature type="region of interest" description="Disordered" evidence="1">
    <location>
        <begin position="71"/>
        <end position="111"/>
    </location>
</feature>
<gene>
    <name evidence="2" type="ORF">GA0070624_4968</name>
</gene>
<feature type="region of interest" description="Disordered" evidence="1">
    <location>
        <begin position="264"/>
        <end position="345"/>
    </location>
</feature>
<dbReference type="Proteomes" id="UP000199413">
    <property type="component" value="Unassembled WGS sequence"/>
</dbReference>
<protein>
    <submittedName>
        <fullName evidence="2">Uncharacterized protein</fullName>
    </submittedName>
</protein>
<organism evidence="2 3">
    <name type="scientific">Micromonospora rhizosphaerae</name>
    <dbReference type="NCBI Taxonomy" id="568872"/>
    <lineage>
        <taxon>Bacteria</taxon>
        <taxon>Bacillati</taxon>
        <taxon>Actinomycetota</taxon>
        <taxon>Actinomycetes</taxon>
        <taxon>Micromonosporales</taxon>
        <taxon>Micromonosporaceae</taxon>
        <taxon>Micromonospora</taxon>
    </lineage>
</organism>
<dbReference type="STRING" id="568872.GA0070624_4968"/>
<sequence length="345" mass="33775">MVRRRGRRLAQATLRGMLLFGGVIATWCAYDAIMDDPAYAVGEPGPGIVGDLLDGAGAAVDGVLSRPHVSSVGSATVDRGPAGTDAVREPAPVTAGTAGTRAPARAEPDPAVLVPPHDLPAAAAPVRRVVDRSAGTAAGAVEAVAPVARPVAGAAAPVVQEIVGTGLLEPVGAVVRPVADPVVETLAPVLAPVLGVTRPILGQPDLMLPPGGPVAAQPGPAGAVPVTITPPEHPVRAPVVTPAHPEAGPAPPYWIGTAARCSGGEPAAGAAADVSREPVGGTGTGGLTPISSGGATSSASAGAGAATAADISPHPWTPELASKRCAPSRCDTFAQRSPQPGTRPA</sequence>
<feature type="compositionally biased region" description="Low complexity" evidence="1">
    <location>
        <begin position="89"/>
        <end position="105"/>
    </location>
</feature>
<proteinExistence type="predicted"/>
<evidence type="ECO:0000313" key="2">
    <source>
        <dbReference type="EMBL" id="SCL34354.1"/>
    </source>
</evidence>
<name>A0A1C6SXN1_9ACTN</name>